<feature type="transmembrane region" description="Helical" evidence="1">
    <location>
        <begin position="121"/>
        <end position="141"/>
    </location>
</feature>
<comment type="caution">
    <text evidence="2">The sequence shown here is derived from an EMBL/GenBank/DDBJ whole genome shotgun (WGS) entry which is preliminary data.</text>
</comment>
<keyword evidence="1" id="KW-0472">Membrane</keyword>
<feature type="transmembrane region" description="Helical" evidence="1">
    <location>
        <begin position="68"/>
        <end position="85"/>
    </location>
</feature>
<accession>A0A931E3K3</accession>
<evidence type="ECO:0000313" key="3">
    <source>
        <dbReference type="Proteomes" id="UP000628448"/>
    </source>
</evidence>
<dbReference type="EMBL" id="JADWYR010000001">
    <property type="protein sequence ID" value="MBG9376965.1"/>
    <property type="molecule type" value="Genomic_DNA"/>
</dbReference>
<dbReference type="Proteomes" id="UP000628448">
    <property type="component" value="Unassembled WGS sequence"/>
</dbReference>
<protein>
    <submittedName>
        <fullName evidence="2">Uncharacterized protein</fullName>
    </submittedName>
</protein>
<evidence type="ECO:0000256" key="1">
    <source>
        <dbReference type="SAM" id="Phobius"/>
    </source>
</evidence>
<reference evidence="2" key="1">
    <citation type="submission" date="2020-11" db="EMBL/GenBank/DDBJ databases">
        <title>Bacterial whole genome sequence for Panacibacter sp. DH6.</title>
        <authorList>
            <person name="Le V."/>
            <person name="Ko S."/>
            <person name="Ahn C.-Y."/>
            <person name="Oh H.-M."/>
        </authorList>
    </citation>
    <scope>NUCLEOTIDE SEQUENCE</scope>
    <source>
        <strain evidence="2">DH6</strain>
    </source>
</reference>
<keyword evidence="1" id="KW-0812">Transmembrane</keyword>
<organism evidence="2 3">
    <name type="scientific">Panacibacter microcysteis</name>
    <dbReference type="NCBI Taxonomy" id="2793269"/>
    <lineage>
        <taxon>Bacteria</taxon>
        <taxon>Pseudomonadati</taxon>
        <taxon>Bacteroidota</taxon>
        <taxon>Chitinophagia</taxon>
        <taxon>Chitinophagales</taxon>
        <taxon>Chitinophagaceae</taxon>
        <taxon>Panacibacter</taxon>
    </lineage>
</organism>
<feature type="transmembrane region" description="Helical" evidence="1">
    <location>
        <begin position="38"/>
        <end position="56"/>
    </location>
</feature>
<evidence type="ECO:0000313" key="2">
    <source>
        <dbReference type="EMBL" id="MBG9376965.1"/>
    </source>
</evidence>
<dbReference type="AlphaFoldDB" id="A0A931E3K3"/>
<feature type="transmembrane region" description="Helical" evidence="1">
    <location>
        <begin position="161"/>
        <end position="183"/>
    </location>
</feature>
<dbReference type="RefSeq" id="WP_196990954.1">
    <property type="nucleotide sequence ID" value="NZ_JADWYR010000001.1"/>
</dbReference>
<keyword evidence="1" id="KW-1133">Transmembrane helix</keyword>
<keyword evidence="3" id="KW-1185">Reference proteome</keyword>
<feature type="transmembrane region" description="Helical" evidence="1">
    <location>
        <begin position="12"/>
        <end position="32"/>
    </location>
</feature>
<gene>
    <name evidence="2" type="ORF">I5907_12030</name>
</gene>
<name>A0A931E3K3_9BACT</name>
<feature type="transmembrane region" description="Helical" evidence="1">
    <location>
        <begin position="91"/>
        <end position="109"/>
    </location>
</feature>
<sequence>MRQDKNYYLKTFIAVGLCLVSGFASTYLLYLFQNKGGFFFPGLLFTSSTVFMFVLASKTFRFDRLISYYLLMNLTCLTLWFLTLICSYLGLLVGIISGGAGAIITFYLTNKFVTPIDYKKSTLFILGGLSFFVAEILQIFFASTVEKPPFEYFFKIESSVITMFGEVFIFWQTIIGTKLFLALQKR</sequence>
<proteinExistence type="predicted"/>